<dbReference type="GO" id="GO:0006826">
    <property type="term" value="P:iron ion transport"/>
    <property type="evidence" value="ECO:0007669"/>
    <property type="project" value="TreeGrafter"/>
</dbReference>
<keyword evidence="10" id="KW-1185">Reference proteome</keyword>
<feature type="transmembrane region" description="Helical" evidence="7">
    <location>
        <begin position="154"/>
        <end position="176"/>
    </location>
</feature>
<reference evidence="9 10" key="1">
    <citation type="submission" date="2015-06" db="EMBL/GenBank/DDBJ databases">
        <title>Talaromyces atroroseus IBT 11181 draft genome.</title>
        <authorList>
            <person name="Rasmussen K.B."/>
            <person name="Rasmussen S."/>
            <person name="Petersen B."/>
            <person name="Sicheritz-Ponten T."/>
            <person name="Mortensen U.H."/>
            <person name="Thrane U."/>
        </authorList>
    </citation>
    <scope>NUCLEOTIDE SEQUENCE [LARGE SCALE GENOMIC DNA]</scope>
    <source>
        <strain evidence="9 10">IBT 11181</strain>
    </source>
</reference>
<organism evidence="9 10">
    <name type="scientific">Talaromyces atroroseus</name>
    <dbReference type="NCBI Taxonomy" id="1441469"/>
    <lineage>
        <taxon>Eukaryota</taxon>
        <taxon>Fungi</taxon>
        <taxon>Dikarya</taxon>
        <taxon>Ascomycota</taxon>
        <taxon>Pezizomycotina</taxon>
        <taxon>Eurotiomycetes</taxon>
        <taxon>Eurotiomycetidae</taxon>
        <taxon>Eurotiales</taxon>
        <taxon>Trichocomaceae</taxon>
        <taxon>Talaromyces</taxon>
        <taxon>Talaromyces sect. Trachyspermi</taxon>
    </lineage>
</organism>
<dbReference type="STRING" id="1441469.A0A225B0L5"/>
<dbReference type="InterPro" id="IPR013112">
    <property type="entry name" value="FAD-bd_8"/>
</dbReference>
<keyword evidence="6 7" id="KW-0472">Membrane</keyword>
<evidence type="ECO:0000259" key="8">
    <source>
        <dbReference type="PROSITE" id="PS51384"/>
    </source>
</evidence>
<evidence type="ECO:0000313" key="10">
    <source>
        <dbReference type="Proteomes" id="UP000214365"/>
    </source>
</evidence>
<dbReference type="PANTHER" id="PTHR32361:SF26">
    <property type="entry name" value="FAD-BINDING 8 DOMAIN-CONTAINING PROTEIN-RELATED"/>
    <property type="match status" value="1"/>
</dbReference>
<keyword evidence="5" id="KW-0406">Ion transport</keyword>
<evidence type="ECO:0000256" key="2">
    <source>
        <dbReference type="ARBA" id="ARBA00022448"/>
    </source>
</evidence>
<dbReference type="InterPro" id="IPR017927">
    <property type="entry name" value="FAD-bd_FR_type"/>
</dbReference>
<dbReference type="InterPro" id="IPR051410">
    <property type="entry name" value="Ferric/Cupric_Reductase"/>
</dbReference>
<feature type="transmembrane region" description="Helical" evidence="7">
    <location>
        <begin position="92"/>
        <end position="111"/>
    </location>
</feature>
<evidence type="ECO:0000256" key="4">
    <source>
        <dbReference type="ARBA" id="ARBA00022989"/>
    </source>
</evidence>
<accession>A0A225B0L5</accession>
<sequence length="536" mass="59841">MDTVNIYGTAFGGILLLLIVARFRPALCDLARMLSILVSKYLVYPYMLNRHRWFGPWTWAGIIKCLGYGALNCVVILYNVHSYEEASVRAGRLALVNMTVLFMAPHPSILADILGMSLAASQWIHRAAGWMTCALVTTHVLTIQQDVDPKQGEILFAIIGAVSLATIIISTFPVIHKRIYEIFLRTHQAFAVLFCYSIWRHLSSGSVFPRLYLYVPLSILCLITVYQVGKFLYQNNFLSSRPKPRATITCRPIQPPISGNKGGSGKELENDTGSIIKIRVTLGRPLGIGAGQCIHLWMPSVSLGSWMQSHPFVVTSWSPEKQTTLELFVQVRRGFTATLHQRASASGSASFCAFVMGPFGISHSLSQYETVVAVASNAGIAGVVPYLKQLLYSYNTLTGQIRRLHLVWEVDTLDMVVEAQPLLNDLLKDDSLTNGYIFEVSIYTESAHDNGESFGEHGRAFRYHGKPDYNKIVSTEVADDYIERIPSTPERTGETLILTSVSNRLRDHLKSVVRRYLGKKVTMQEVDYRPSEVIAQ</sequence>
<dbReference type="PROSITE" id="PS51384">
    <property type="entry name" value="FAD_FR"/>
    <property type="match status" value="1"/>
</dbReference>
<dbReference type="GO" id="GO:0005886">
    <property type="term" value="C:plasma membrane"/>
    <property type="evidence" value="ECO:0007669"/>
    <property type="project" value="TreeGrafter"/>
</dbReference>
<keyword evidence="4 7" id="KW-1133">Transmembrane helix</keyword>
<dbReference type="Proteomes" id="UP000214365">
    <property type="component" value="Unassembled WGS sequence"/>
</dbReference>
<dbReference type="InterPro" id="IPR039261">
    <property type="entry name" value="FNR_nucleotide-bd"/>
</dbReference>
<comment type="caution">
    <text evidence="9">The sequence shown here is derived from an EMBL/GenBank/DDBJ whole genome shotgun (WGS) entry which is preliminary data.</text>
</comment>
<dbReference type="Gene3D" id="3.40.50.80">
    <property type="entry name" value="Nucleotide-binding domain of ferredoxin-NADP reductase (FNR) module"/>
    <property type="match status" value="1"/>
</dbReference>
<evidence type="ECO:0000256" key="3">
    <source>
        <dbReference type="ARBA" id="ARBA00022692"/>
    </source>
</evidence>
<dbReference type="GO" id="GO:0000293">
    <property type="term" value="F:ferric-chelate reductase activity"/>
    <property type="evidence" value="ECO:0007669"/>
    <property type="project" value="TreeGrafter"/>
</dbReference>
<evidence type="ECO:0000256" key="1">
    <source>
        <dbReference type="ARBA" id="ARBA00004141"/>
    </source>
</evidence>
<dbReference type="GO" id="GO:0006879">
    <property type="term" value="P:intracellular iron ion homeostasis"/>
    <property type="evidence" value="ECO:0007669"/>
    <property type="project" value="TreeGrafter"/>
</dbReference>
<keyword evidence="3 7" id="KW-0812">Transmembrane</keyword>
<keyword evidence="2" id="KW-0813">Transport</keyword>
<evidence type="ECO:0000256" key="6">
    <source>
        <dbReference type="ARBA" id="ARBA00023136"/>
    </source>
</evidence>
<dbReference type="InterPro" id="IPR013130">
    <property type="entry name" value="Fe3_Rdtase_TM_dom"/>
</dbReference>
<dbReference type="CDD" id="cd06186">
    <property type="entry name" value="NOX_Duox_like_FAD_NADP"/>
    <property type="match status" value="1"/>
</dbReference>
<feature type="transmembrane region" description="Helical" evidence="7">
    <location>
        <begin position="30"/>
        <end position="47"/>
    </location>
</feature>
<feature type="transmembrane region" description="Helical" evidence="7">
    <location>
        <begin position="211"/>
        <end position="233"/>
    </location>
</feature>
<feature type="transmembrane region" description="Helical" evidence="7">
    <location>
        <begin position="59"/>
        <end position="80"/>
    </location>
</feature>
<dbReference type="Pfam" id="PF01794">
    <property type="entry name" value="Ferric_reduct"/>
    <property type="match status" value="1"/>
</dbReference>
<gene>
    <name evidence="9" type="ORF">UA08_05005</name>
</gene>
<dbReference type="RefSeq" id="XP_020119448.1">
    <property type="nucleotide sequence ID" value="XM_020267479.1"/>
</dbReference>
<dbReference type="GO" id="GO:0015677">
    <property type="term" value="P:copper ion import"/>
    <property type="evidence" value="ECO:0007669"/>
    <property type="project" value="TreeGrafter"/>
</dbReference>
<feature type="domain" description="FAD-binding FR-type" evidence="8">
    <location>
        <begin position="240"/>
        <end position="365"/>
    </location>
</feature>
<dbReference type="EMBL" id="LFMY01000007">
    <property type="protein sequence ID" value="OKL59327.1"/>
    <property type="molecule type" value="Genomic_DNA"/>
</dbReference>
<evidence type="ECO:0000256" key="5">
    <source>
        <dbReference type="ARBA" id="ARBA00023065"/>
    </source>
</evidence>
<name>A0A225B0L5_TALAT</name>
<evidence type="ECO:0000256" key="7">
    <source>
        <dbReference type="SAM" id="Phobius"/>
    </source>
</evidence>
<dbReference type="GeneID" id="31004761"/>
<protein>
    <recommendedName>
        <fullName evidence="8">FAD-binding FR-type domain-containing protein</fullName>
    </recommendedName>
</protein>
<proteinExistence type="predicted"/>
<feature type="transmembrane region" description="Helical" evidence="7">
    <location>
        <begin position="6"/>
        <end position="23"/>
    </location>
</feature>
<evidence type="ECO:0000313" key="9">
    <source>
        <dbReference type="EMBL" id="OKL59327.1"/>
    </source>
</evidence>
<dbReference type="AlphaFoldDB" id="A0A225B0L5"/>
<dbReference type="OrthoDB" id="4216461at2759"/>
<dbReference type="Pfam" id="PF08022">
    <property type="entry name" value="FAD_binding_8"/>
    <property type="match status" value="1"/>
</dbReference>
<dbReference type="PANTHER" id="PTHR32361">
    <property type="entry name" value="FERRIC/CUPRIC REDUCTASE TRANSMEMBRANE COMPONENT"/>
    <property type="match status" value="1"/>
</dbReference>
<comment type="subcellular location">
    <subcellularLocation>
        <location evidence="1">Membrane</location>
        <topology evidence="1">Multi-pass membrane protein</topology>
    </subcellularLocation>
</comment>